<organism evidence="2 3">
    <name type="scientific">Temnothorax longispinosus</name>
    <dbReference type="NCBI Taxonomy" id="300112"/>
    <lineage>
        <taxon>Eukaryota</taxon>
        <taxon>Metazoa</taxon>
        <taxon>Ecdysozoa</taxon>
        <taxon>Arthropoda</taxon>
        <taxon>Hexapoda</taxon>
        <taxon>Insecta</taxon>
        <taxon>Pterygota</taxon>
        <taxon>Neoptera</taxon>
        <taxon>Endopterygota</taxon>
        <taxon>Hymenoptera</taxon>
        <taxon>Apocrita</taxon>
        <taxon>Aculeata</taxon>
        <taxon>Formicoidea</taxon>
        <taxon>Formicidae</taxon>
        <taxon>Myrmicinae</taxon>
        <taxon>Temnothorax</taxon>
    </lineage>
</organism>
<reference evidence="2 3" key="1">
    <citation type="journal article" date="2019" name="Philos. Trans. R. Soc. Lond., B, Biol. Sci.">
        <title>Ant behaviour and brain gene expression of defending hosts depend on the ecological success of the intruding social parasite.</title>
        <authorList>
            <person name="Kaur R."/>
            <person name="Stoldt M."/>
            <person name="Jongepier E."/>
            <person name="Feldmeyer B."/>
            <person name="Menzel F."/>
            <person name="Bornberg-Bauer E."/>
            <person name="Foitzik S."/>
        </authorList>
    </citation>
    <scope>NUCLEOTIDE SEQUENCE [LARGE SCALE GENOMIC DNA]</scope>
    <source>
        <tissue evidence="2">Whole body</tissue>
    </source>
</reference>
<feature type="compositionally biased region" description="Basic and acidic residues" evidence="1">
    <location>
        <begin position="172"/>
        <end position="182"/>
    </location>
</feature>
<feature type="compositionally biased region" description="Basic and acidic residues" evidence="1">
    <location>
        <begin position="82"/>
        <end position="99"/>
    </location>
</feature>
<evidence type="ECO:0000256" key="1">
    <source>
        <dbReference type="SAM" id="MobiDB-lite"/>
    </source>
</evidence>
<dbReference type="Proteomes" id="UP000310200">
    <property type="component" value="Unassembled WGS sequence"/>
</dbReference>
<evidence type="ECO:0000313" key="3">
    <source>
        <dbReference type="Proteomes" id="UP000310200"/>
    </source>
</evidence>
<proteinExistence type="predicted"/>
<evidence type="ECO:0000313" key="2">
    <source>
        <dbReference type="EMBL" id="TGZ38170.1"/>
    </source>
</evidence>
<accession>A0A4S2JQJ5</accession>
<comment type="caution">
    <text evidence="2">The sequence shown here is derived from an EMBL/GenBank/DDBJ whole genome shotgun (WGS) entry which is preliminary data.</text>
</comment>
<protein>
    <submittedName>
        <fullName evidence="2">Uncharacterized protein</fullName>
    </submittedName>
</protein>
<feature type="region of interest" description="Disordered" evidence="1">
    <location>
        <begin position="147"/>
        <end position="204"/>
    </location>
</feature>
<dbReference type="EMBL" id="QBLH01003453">
    <property type="protein sequence ID" value="TGZ38170.1"/>
    <property type="molecule type" value="Genomic_DNA"/>
</dbReference>
<feature type="non-terminal residue" evidence="2">
    <location>
        <position position="1"/>
    </location>
</feature>
<gene>
    <name evidence="2" type="ORF">DBV15_07189</name>
</gene>
<keyword evidence="3" id="KW-1185">Reference proteome</keyword>
<feature type="region of interest" description="Disordered" evidence="1">
    <location>
        <begin position="82"/>
        <end position="109"/>
    </location>
</feature>
<name>A0A4S2JQJ5_9HYME</name>
<sequence>VGVYKAVLNDQLHWLQCDMLQLKQFIARNCSRNITSSSNWTHYANDQLDERFSDSSSAANAAIAVWQFAALQVHLTRFKNLDRHGADTKKKEGPTENRSARPSSSHEPIARLFNGFTRMKGILTRISLSTAPSREEINLGTFLMEKKRTPGSDYTGESPAGMNSGISKSNQTRREARQARRDVGRKRAMPRREHGGDPHAAGPVAHIREGNFVTRGGPCRAMPSRISNRIMKTRSCPARNFALYPSYPPPRLVCSASGPITRTAVVYVGISIHRDSSRARSDMSDFTWATRELEKLTRPDLSLNANSSSGNFGYRWSFNRCESLEALLISEVFRVLGGYWIPKSRVWSDPRAFCGVNSRIYICGAGSVANERRPAKRTCSKLRRNLKQGGITIRDAVVLDGIGDTGSVVAFVIRSAGELWKTYYGFDSMLYIHTWWVVNQEFSNSRSKSNSEMIDIEIIRNGTSDALNSRSMVWRATFKRTYRWINSDLRSTIVFAGNFFARTGTSLIEKLMRFHWGWISSLFIMCVKKFNYVCIKQSRSLYNNQQQNSNDRIAILKIYEMKNLRNKKVDSLSLEKKSLLNFVSSFKCIKSNACDDFMVDLRIYKLIKYLDQVVCTFLCSDTKNSINVSVSINTRPENTMLSAISDYFYTSPDDHKTNGKTFVKNNSYVDNKPICVSCVRFMHNSLNRPFFQSKMKFSVILITAHIYN</sequence>
<dbReference type="AlphaFoldDB" id="A0A4S2JQJ5"/>